<protein>
    <submittedName>
        <fullName evidence="1">Uncharacterized protein</fullName>
    </submittedName>
</protein>
<evidence type="ECO:0000313" key="1">
    <source>
        <dbReference type="EMBL" id="EGC18335.1"/>
    </source>
</evidence>
<gene>
    <name evidence="1" type="ORF">HMPREF9098_0484</name>
</gene>
<proteinExistence type="predicted"/>
<dbReference type="HOGENOM" id="CLU_1871809_0_0_4"/>
<reference evidence="1 2" key="1">
    <citation type="submission" date="2011-01" db="EMBL/GenBank/DDBJ databases">
        <authorList>
            <person name="Muzny D."/>
            <person name="Qin X."/>
            <person name="Deng J."/>
            <person name="Jiang H."/>
            <person name="Liu Y."/>
            <person name="Qu J."/>
            <person name="Song X.-Z."/>
            <person name="Zhang L."/>
            <person name="Thornton R."/>
            <person name="Coyle M."/>
            <person name="Francisco L."/>
            <person name="Jackson L."/>
            <person name="Javaid M."/>
            <person name="Korchina V."/>
            <person name="Kovar C."/>
            <person name="Mata R."/>
            <person name="Mathew T."/>
            <person name="Ngo R."/>
            <person name="Nguyen L."/>
            <person name="Nguyen N."/>
            <person name="Okwuonu G."/>
            <person name="Ongeri F."/>
            <person name="Pham C."/>
            <person name="Simmons D."/>
            <person name="Wilczek-Boney K."/>
            <person name="Hale W."/>
            <person name="Jakkamsetti A."/>
            <person name="Pham P."/>
            <person name="Ruth R."/>
            <person name="San Lucas F."/>
            <person name="Warren J."/>
            <person name="Zhang J."/>
            <person name="Zhao Z."/>
            <person name="Zhou C."/>
            <person name="Zhu D."/>
            <person name="Lee S."/>
            <person name="Bess C."/>
            <person name="Blankenburg K."/>
            <person name="Forbes L."/>
            <person name="Fu Q."/>
            <person name="Gubbala S."/>
            <person name="Hirani K."/>
            <person name="Jayaseelan J.C."/>
            <person name="Lara F."/>
            <person name="Munidasa M."/>
            <person name="Palculict T."/>
            <person name="Patil S."/>
            <person name="Pu L.-L."/>
            <person name="Saada N."/>
            <person name="Tang L."/>
            <person name="Weissenberger G."/>
            <person name="Zhu Y."/>
            <person name="Hemphill L."/>
            <person name="Shang Y."/>
            <person name="Youmans B."/>
            <person name="Ayvaz T."/>
            <person name="Ross M."/>
            <person name="Santibanez J."/>
            <person name="Aqrawi P."/>
            <person name="Gross S."/>
            <person name="Joshi V."/>
            <person name="Fowler G."/>
            <person name="Nazareth L."/>
            <person name="Reid J."/>
            <person name="Worley K."/>
            <person name="Petrosino J."/>
            <person name="Highlander S."/>
            <person name="Gibbs R."/>
        </authorList>
    </citation>
    <scope>NUCLEOTIDE SEQUENCE [LARGE SCALE GENOMIC DNA]</scope>
    <source>
        <strain evidence="1 2">ATCC 33394</strain>
    </source>
</reference>
<dbReference type="AlphaFoldDB" id="F0EXA6"/>
<organism evidence="1 2">
    <name type="scientific">Kingella denitrificans ATCC 33394</name>
    <dbReference type="NCBI Taxonomy" id="888741"/>
    <lineage>
        <taxon>Bacteria</taxon>
        <taxon>Pseudomonadati</taxon>
        <taxon>Pseudomonadota</taxon>
        <taxon>Betaproteobacteria</taxon>
        <taxon>Neisseriales</taxon>
        <taxon>Neisseriaceae</taxon>
        <taxon>Kingella</taxon>
    </lineage>
</organism>
<name>F0EXA6_9NEIS</name>
<sequence length="122" mass="14510">MDNAQFESSSRLHITGELNGALIRHSHPETQDRETQDFVPFYLIFERVIASSTCELDTYENLVPHHTDGTRPSFVEIQNSPWLERLPVRQDFDHRIYRHFRLYTYDTVLDVFAASYTWQIDF</sequence>
<comment type="caution">
    <text evidence="1">The sequence shown here is derived from an EMBL/GenBank/DDBJ whole genome shotgun (WGS) entry which is preliminary data.</text>
</comment>
<dbReference type="STRING" id="888741.HMPREF9098_0484"/>
<dbReference type="Proteomes" id="UP000004088">
    <property type="component" value="Unassembled WGS sequence"/>
</dbReference>
<keyword evidence="2" id="KW-1185">Reference proteome</keyword>
<accession>F0EXA6</accession>
<dbReference type="EMBL" id="AEWV01000006">
    <property type="protein sequence ID" value="EGC18335.1"/>
    <property type="molecule type" value="Genomic_DNA"/>
</dbReference>
<evidence type="ECO:0000313" key="2">
    <source>
        <dbReference type="Proteomes" id="UP000004088"/>
    </source>
</evidence>